<dbReference type="EMBL" id="CALNXJ010000011">
    <property type="protein sequence ID" value="CAH3108071.1"/>
    <property type="molecule type" value="Genomic_DNA"/>
</dbReference>
<dbReference type="InterPro" id="IPR000276">
    <property type="entry name" value="GPCR_Rhodpsn"/>
</dbReference>
<feature type="transmembrane region" description="Helical" evidence="9">
    <location>
        <begin position="123"/>
        <end position="145"/>
    </location>
</feature>
<comment type="similarity">
    <text evidence="8">Belongs to the G-protein coupled receptor 1 family.</text>
</comment>
<dbReference type="SMART" id="SM01381">
    <property type="entry name" value="7TM_GPCR_Srsx"/>
    <property type="match status" value="1"/>
</dbReference>
<keyword evidence="6 8" id="KW-0675">Receptor</keyword>
<dbReference type="InterPro" id="IPR017452">
    <property type="entry name" value="GPCR_Rhodpsn_7TM"/>
</dbReference>
<evidence type="ECO:0000256" key="2">
    <source>
        <dbReference type="ARBA" id="ARBA00022692"/>
    </source>
</evidence>
<feature type="domain" description="G-protein coupled receptors family 1 profile" evidence="10">
    <location>
        <begin position="51"/>
        <end position="314"/>
    </location>
</feature>
<evidence type="ECO:0000256" key="5">
    <source>
        <dbReference type="ARBA" id="ARBA00023136"/>
    </source>
</evidence>
<keyword evidence="2 8" id="KW-0812">Transmembrane</keyword>
<dbReference type="PANTHER" id="PTHR45695:SF9">
    <property type="entry name" value="LEUCOKININ RECEPTOR"/>
    <property type="match status" value="1"/>
</dbReference>
<accession>A0AAU9W8C7</accession>
<name>A0AAU9W8C7_9CNID</name>
<gene>
    <name evidence="11" type="ORF">PMEA_00003102</name>
</gene>
<dbReference type="PROSITE" id="PS00237">
    <property type="entry name" value="G_PROTEIN_RECEP_F1_1"/>
    <property type="match status" value="1"/>
</dbReference>
<dbReference type="PANTHER" id="PTHR45695">
    <property type="entry name" value="LEUCOKININ RECEPTOR-RELATED"/>
    <property type="match status" value="1"/>
</dbReference>
<sequence length="364" mass="41386">MGGSNMTNNNTFENGTSRPDLLCSSTSPDTDLTKAWKTISYCVIILASLFGNTLVILVVYKKRRMRTTTNFIIVNMAVSDMFFAVFTTPPSIRTIYVGDYLLVRGITADLICKLVTFIQQVSLAVSILSLTAIAFDRFFAILFPFRKIINRRTTKVLVALTWLIGAMLTAPVLYANRTVVEDGSDKLTCKEVWEPLFNSSKARSDYTFVQFGFLYAGPLTVIAVLYTAIVIELWRGNSVKFRAKANYQEVEKSNKKVLKMLVTVIVVFALFWLPIYIFQFLVYTGNERCSVRGVIQFIGYFLCQATSAVNPFIYAIYSENYRSGFRAVLHNLIYCQGRKLFHRESSRGESLSGRREKKVELYFL</sequence>
<dbReference type="Gene3D" id="1.20.1070.10">
    <property type="entry name" value="Rhodopsin 7-helix transmembrane proteins"/>
    <property type="match status" value="1"/>
</dbReference>
<evidence type="ECO:0000313" key="11">
    <source>
        <dbReference type="EMBL" id="CAH3108071.1"/>
    </source>
</evidence>
<evidence type="ECO:0000256" key="7">
    <source>
        <dbReference type="ARBA" id="ARBA00023224"/>
    </source>
</evidence>
<keyword evidence="4 8" id="KW-0297">G-protein coupled receptor</keyword>
<dbReference type="GO" id="GO:0005886">
    <property type="term" value="C:plasma membrane"/>
    <property type="evidence" value="ECO:0007669"/>
    <property type="project" value="TreeGrafter"/>
</dbReference>
<protein>
    <recommendedName>
        <fullName evidence="10">G-protein coupled receptors family 1 profile domain-containing protein</fullName>
    </recommendedName>
</protein>
<comment type="subcellular location">
    <subcellularLocation>
        <location evidence="1">Membrane</location>
        <topology evidence="1">Multi-pass membrane protein</topology>
    </subcellularLocation>
</comment>
<keyword evidence="12" id="KW-1185">Reference proteome</keyword>
<dbReference type="AlphaFoldDB" id="A0AAU9W8C7"/>
<evidence type="ECO:0000256" key="4">
    <source>
        <dbReference type="ARBA" id="ARBA00023040"/>
    </source>
</evidence>
<organism evidence="11 12">
    <name type="scientific">Pocillopora meandrina</name>
    <dbReference type="NCBI Taxonomy" id="46732"/>
    <lineage>
        <taxon>Eukaryota</taxon>
        <taxon>Metazoa</taxon>
        <taxon>Cnidaria</taxon>
        <taxon>Anthozoa</taxon>
        <taxon>Hexacorallia</taxon>
        <taxon>Scleractinia</taxon>
        <taxon>Astrocoeniina</taxon>
        <taxon>Pocilloporidae</taxon>
        <taxon>Pocillopora</taxon>
    </lineage>
</organism>
<evidence type="ECO:0000259" key="10">
    <source>
        <dbReference type="PROSITE" id="PS50262"/>
    </source>
</evidence>
<keyword evidence="3 9" id="KW-1133">Transmembrane helix</keyword>
<feature type="transmembrane region" description="Helical" evidence="9">
    <location>
        <begin position="257"/>
        <end position="277"/>
    </location>
</feature>
<proteinExistence type="inferred from homology"/>
<dbReference type="SUPFAM" id="SSF81321">
    <property type="entry name" value="Family A G protein-coupled receptor-like"/>
    <property type="match status" value="1"/>
</dbReference>
<feature type="transmembrane region" description="Helical" evidence="9">
    <location>
        <begin position="157"/>
        <end position="175"/>
    </location>
</feature>
<feature type="transmembrane region" description="Helical" evidence="9">
    <location>
        <begin position="297"/>
        <end position="317"/>
    </location>
</feature>
<keyword evidence="5 9" id="KW-0472">Membrane</keyword>
<dbReference type="GO" id="GO:0004930">
    <property type="term" value="F:G protein-coupled receptor activity"/>
    <property type="evidence" value="ECO:0007669"/>
    <property type="project" value="UniProtKB-KW"/>
</dbReference>
<dbReference type="Pfam" id="PF00001">
    <property type="entry name" value="7tm_1"/>
    <property type="match status" value="1"/>
</dbReference>
<evidence type="ECO:0000256" key="6">
    <source>
        <dbReference type="ARBA" id="ARBA00023170"/>
    </source>
</evidence>
<evidence type="ECO:0000313" key="12">
    <source>
        <dbReference type="Proteomes" id="UP001159428"/>
    </source>
</evidence>
<dbReference type="PRINTS" id="PR00237">
    <property type="entry name" value="GPCRRHODOPSN"/>
</dbReference>
<dbReference type="PROSITE" id="PS50262">
    <property type="entry name" value="G_PROTEIN_RECEP_F1_2"/>
    <property type="match status" value="1"/>
</dbReference>
<keyword evidence="7 8" id="KW-0807">Transducer</keyword>
<feature type="transmembrane region" description="Helical" evidence="9">
    <location>
        <begin position="38"/>
        <end position="60"/>
    </location>
</feature>
<feature type="transmembrane region" description="Helical" evidence="9">
    <location>
        <begin position="72"/>
        <end position="92"/>
    </location>
</feature>
<evidence type="ECO:0000256" key="3">
    <source>
        <dbReference type="ARBA" id="ARBA00022989"/>
    </source>
</evidence>
<evidence type="ECO:0000256" key="8">
    <source>
        <dbReference type="RuleBase" id="RU000688"/>
    </source>
</evidence>
<reference evidence="11 12" key="1">
    <citation type="submission" date="2022-05" db="EMBL/GenBank/DDBJ databases">
        <authorList>
            <consortium name="Genoscope - CEA"/>
            <person name="William W."/>
        </authorList>
    </citation>
    <scope>NUCLEOTIDE SEQUENCE [LARGE SCALE GENOMIC DNA]</scope>
</reference>
<comment type="caution">
    <text evidence="11">The sequence shown here is derived from an EMBL/GenBank/DDBJ whole genome shotgun (WGS) entry which is preliminary data.</text>
</comment>
<dbReference type="FunFam" id="1.20.1070.10:FF:000291">
    <property type="entry name" value="Predicted protein"/>
    <property type="match status" value="1"/>
</dbReference>
<dbReference type="Proteomes" id="UP001159428">
    <property type="component" value="Unassembled WGS sequence"/>
</dbReference>
<evidence type="ECO:0000256" key="9">
    <source>
        <dbReference type="SAM" id="Phobius"/>
    </source>
</evidence>
<evidence type="ECO:0000256" key="1">
    <source>
        <dbReference type="ARBA" id="ARBA00004141"/>
    </source>
</evidence>
<feature type="transmembrane region" description="Helical" evidence="9">
    <location>
        <begin position="213"/>
        <end position="236"/>
    </location>
</feature>